<dbReference type="RefSeq" id="WP_091102167.1">
    <property type="nucleotide sequence ID" value="NZ_FOBF01000009.1"/>
</dbReference>
<dbReference type="Pfam" id="PF04542">
    <property type="entry name" value="Sigma70_r2"/>
    <property type="match status" value="1"/>
</dbReference>
<reference evidence="8 9" key="1">
    <citation type="submission" date="2016-10" db="EMBL/GenBank/DDBJ databases">
        <authorList>
            <person name="de Groot N.N."/>
        </authorList>
    </citation>
    <scope>NUCLEOTIDE SEQUENCE [LARGE SCALE GENOMIC DNA]</scope>
    <source>
        <strain evidence="8 9">DSM 43357</strain>
    </source>
</reference>
<dbReference type="Proteomes" id="UP000198953">
    <property type="component" value="Unassembled WGS sequence"/>
</dbReference>
<evidence type="ECO:0000256" key="1">
    <source>
        <dbReference type="ARBA" id="ARBA00010641"/>
    </source>
</evidence>
<gene>
    <name evidence="8" type="ORF">SAMN05660976_04095</name>
</gene>
<dbReference type="InterPro" id="IPR007627">
    <property type="entry name" value="RNA_pol_sigma70_r2"/>
</dbReference>
<dbReference type="STRING" id="46177.SAMN05660976_04095"/>
<comment type="similarity">
    <text evidence="1">Belongs to the sigma-70 factor family. ECF subfamily.</text>
</comment>
<accession>A0A1H7VE18</accession>
<dbReference type="EMBL" id="FOBF01000009">
    <property type="protein sequence ID" value="SEM07098.1"/>
    <property type="molecule type" value="Genomic_DNA"/>
</dbReference>
<keyword evidence="3" id="KW-0731">Sigma factor</keyword>
<keyword evidence="2" id="KW-0805">Transcription regulation</keyword>
<dbReference type="PANTHER" id="PTHR47756">
    <property type="entry name" value="BLL6612 PROTEIN-RELATED"/>
    <property type="match status" value="1"/>
</dbReference>
<sequence>MNDVEQAVIRAHRDEWARVVAALTRRFGDLDIAEEAAAEAFATAVERWRADGLPPNPGAWLTTTANRKAIDRIRRENKRDGKHREAQMVYDNTPPAPLGAIDDDRLRLIFTCCHPALAMEARVALTLRMVGGLTVSEIARAFLVQGAAMERRITRAKAKIKAAGIPYRMPSADDLPARVSGVLAVLFLVFNEGYLASGPGTDPVRHDLTTEAIRLTRLIRALLPQDGEVAGLLALMLLIEARRPARVSAGGELVPLTEQDRGAWDAELIAEGHRLVRERLAAAAGGVAPGRYQILAAINAVHTSARDIRDTDWSQVLALYDQLVRLDPSPIIALNRAVAVAELDGPEVALAIVDRLAEALAGYHAYHATRADLLRRLGRGRQSRAAYDRAIELAGNTGETAYLTRRRDQLR</sequence>
<keyword evidence="4" id="KW-0804">Transcription</keyword>
<keyword evidence="9" id="KW-1185">Reference proteome</keyword>
<proteinExistence type="inferred from homology"/>
<evidence type="ECO:0000313" key="8">
    <source>
        <dbReference type="EMBL" id="SEM07098.1"/>
    </source>
</evidence>
<dbReference type="InterPro" id="IPR046531">
    <property type="entry name" value="DUF6596"/>
</dbReference>
<dbReference type="OrthoDB" id="9780299at2"/>
<evidence type="ECO:0000256" key="3">
    <source>
        <dbReference type="ARBA" id="ARBA00023082"/>
    </source>
</evidence>
<dbReference type="SUPFAM" id="SSF48452">
    <property type="entry name" value="TPR-like"/>
    <property type="match status" value="1"/>
</dbReference>
<dbReference type="SUPFAM" id="SSF88659">
    <property type="entry name" value="Sigma3 and sigma4 domains of RNA polymerase sigma factors"/>
    <property type="match status" value="1"/>
</dbReference>
<evidence type="ECO:0000256" key="4">
    <source>
        <dbReference type="ARBA" id="ARBA00023163"/>
    </source>
</evidence>
<dbReference type="GO" id="GO:0003677">
    <property type="term" value="F:DNA binding"/>
    <property type="evidence" value="ECO:0007669"/>
    <property type="project" value="InterPro"/>
</dbReference>
<dbReference type="Pfam" id="PF08281">
    <property type="entry name" value="Sigma70_r4_2"/>
    <property type="match status" value="1"/>
</dbReference>
<dbReference type="InterPro" id="IPR013324">
    <property type="entry name" value="RNA_pol_sigma_r3/r4-like"/>
</dbReference>
<evidence type="ECO:0000259" key="5">
    <source>
        <dbReference type="Pfam" id="PF04542"/>
    </source>
</evidence>
<dbReference type="PANTHER" id="PTHR47756:SF2">
    <property type="entry name" value="BLL6612 PROTEIN"/>
    <property type="match status" value="1"/>
</dbReference>
<dbReference type="Gene3D" id="1.10.1740.10">
    <property type="match status" value="1"/>
</dbReference>
<dbReference type="GO" id="GO:0016987">
    <property type="term" value="F:sigma factor activity"/>
    <property type="evidence" value="ECO:0007669"/>
    <property type="project" value="UniProtKB-KW"/>
</dbReference>
<dbReference type="Pfam" id="PF20239">
    <property type="entry name" value="DUF6596"/>
    <property type="match status" value="1"/>
</dbReference>
<evidence type="ECO:0000259" key="7">
    <source>
        <dbReference type="Pfam" id="PF20239"/>
    </source>
</evidence>
<dbReference type="InterPro" id="IPR013249">
    <property type="entry name" value="RNA_pol_sigma70_r4_t2"/>
</dbReference>
<feature type="domain" description="RNA polymerase sigma-70 region 2" evidence="5">
    <location>
        <begin position="18"/>
        <end position="78"/>
    </location>
</feature>
<feature type="domain" description="RNA polymerase sigma factor 70 region 4 type 2" evidence="6">
    <location>
        <begin position="109"/>
        <end position="160"/>
    </location>
</feature>
<evidence type="ECO:0000313" key="9">
    <source>
        <dbReference type="Proteomes" id="UP000198953"/>
    </source>
</evidence>
<dbReference type="GO" id="GO:0006352">
    <property type="term" value="P:DNA-templated transcription initiation"/>
    <property type="evidence" value="ECO:0007669"/>
    <property type="project" value="InterPro"/>
</dbReference>
<dbReference type="InterPro" id="IPR011990">
    <property type="entry name" value="TPR-like_helical_dom_sf"/>
</dbReference>
<evidence type="ECO:0000259" key="6">
    <source>
        <dbReference type="Pfam" id="PF08281"/>
    </source>
</evidence>
<evidence type="ECO:0000256" key="2">
    <source>
        <dbReference type="ARBA" id="ARBA00023015"/>
    </source>
</evidence>
<organism evidence="8 9">
    <name type="scientific">Nonomuraea pusilla</name>
    <dbReference type="NCBI Taxonomy" id="46177"/>
    <lineage>
        <taxon>Bacteria</taxon>
        <taxon>Bacillati</taxon>
        <taxon>Actinomycetota</taxon>
        <taxon>Actinomycetes</taxon>
        <taxon>Streptosporangiales</taxon>
        <taxon>Streptosporangiaceae</taxon>
        <taxon>Nonomuraea</taxon>
    </lineage>
</organism>
<dbReference type="Gene3D" id="1.25.40.10">
    <property type="entry name" value="Tetratricopeptide repeat domain"/>
    <property type="match status" value="1"/>
</dbReference>
<dbReference type="InterPro" id="IPR013325">
    <property type="entry name" value="RNA_pol_sigma_r2"/>
</dbReference>
<dbReference type="SUPFAM" id="SSF88946">
    <property type="entry name" value="Sigma2 domain of RNA polymerase sigma factors"/>
    <property type="match status" value="1"/>
</dbReference>
<dbReference type="AlphaFoldDB" id="A0A1H7VE18"/>
<feature type="domain" description="DUF6596" evidence="7">
    <location>
        <begin position="178"/>
        <end position="278"/>
    </location>
</feature>
<protein>
    <submittedName>
        <fullName evidence="8">RNA polymerase sigma-70 factor, ECF subfamily</fullName>
    </submittedName>
</protein>
<name>A0A1H7VE18_9ACTN</name>